<dbReference type="EMBL" id="JANBUJ010001589">
    <property type="protein sequence ID" value="KAJ2766836.1"/>
    <property type="molecule type" value="Genomic_DNA"/>
</dbReference>
<evidence type="ECO:0000313" key="2">
    <source>
        <dbReference type="Proteomes" id="UP001140234"/>
    </source>
</evidence>
<organism evidence="1 2">
    <name type="scientific">Coemansia nantahalensis</name>
    <dbReference type="NCBI Taxonomy" id="2789366"/>
    <lineage>
        <taxon>Eukaryota</taxon>
        <taxon>Fungi</taxon>
        <taxon>Fungi incertae sedis</taxon>
        <taxon>Zoopagomycota</taxon>
        <taxon>Kickxellomycotina</taxon>
        <taxon>Kickxellomycetes</taxon>
        <taxon>Kickxellales</taxon>
        <taxon>Kickxellaceae</taxon>
        <taxon>Coemansia</taxon>
    </lineage>
</organism>
<dbReference type="Proteomes" id="UP001140234">
    <property type="component" value="Unassembled WGS sequence"/>
</dbReference>
<proteinExistence type="predicted"/>
<sequence length="445" mass="50629">RVSITYRPMAEMPWDSVLLDMVGRATNISVPVALKPTPDYRNTVRDSTHVYEADVLLRDVDTFAPRGFIEYRDGKWNPESGLPIEPYRPESLLIDDKLAVEVSDADGSNPFSLERYLDLPLCTEPDAEGRWVHAETLPFSAAEVPPADNHNMVWLPYSCRLRRVSYAELADCMTTHHQRIHWFGDSNTRRALKKIVTLGQWCTEEEDLGSRACLCEDGFDKNFTRFNVWVREQIIDMTSEGGQALTTPLADYRAVPDKTARIYMYKWDGLTSRNRPPWPTLFEKGVVAHYGHPSVAIISLANWDAAFSSHVEFAVQLDLLLELLEREYTPSTKFIIRTGQYYCCRTDATVEARQYTRLRNAYFSDYVNRAFRERFGATRRVAVWDVASLSERLPLSTRKEADVCNSNHPRAEIIEVENQLLYNAMCNIAPGTDAPRAAPSADGAA</sequence>
<name>A0ACC1JT80_9FUNG</name>
<accession>A0ACC1JT80</accession>
<keyword evidence="2" id="KW-1185">Reference proteome</keyword>
<protein>
    <submittedName>
        <fullName evidence="1">Uncharacterized protein</fullName>
    </submittedName>
</protein>
<gene>
    <name evidence="1" type="ORF">IWQ57_004202</name>
</gene>
<comment type="caution">
    <text evidence="1">The sequence shown here is derived from an EMBL/GenBank/DDBJ whole genome shotgun (WGS) entry which is preliminary data.</text>
</comment>
<reference evidence="1" key="1">
    <citation type="submission" date="2022-07" db="EMBL/GenBank/DDBJ databases">
        <title>Phylogenomic reconstructions and comparative analyses of Kickxellomycotina fungi.</title>
        <authorList>
            <person name="Reynolds N.K."/>
            <person name="Stajich J.E."/>
            <person name="Barry K."/>
            <person name="Grigoriev I.V."/>
            <person name="Crous P."/>
            <person name="Smith M.E."/>
        </authorList>
    </citation>
    <scope>NUCLEOTIDE SEQUENCE</scope>
    <source>
        <strain evidence="1">CBS 109366</strain>
    </source>
</reference>
<feature type="non-terminal residue" evidence="1">
    <location>
        <position position="1"/>
    </location>
</feature>
<evidence type="ECO:0000313" key="1">
    <source>
        <dbReference type="EMBL" id="KAJ2766836.1"/>
    </source>
</evidence>